<evidence type="ECO:0000256" key="1">
    <source>
        <dbReference type="ARBA" id="ARBA00004177"/>
    </source>
</evidence>
<dbReference type="PANTHER" id="PTHR22775">
    <property type="entry name" value="SORTING NEXIN"/>
    <property type="match status" value="1"/>
</dbReference>
<evidence type="ECO:0000256" key="8">
    <source>
        <dbReference type="SAM" id="Coils"/>
    </source>
</evidence>
<evidence type="ECO:0000256" key="7">
    <source>
        <dbReference type="PROSITE-ProRule" id="PRU00646"/>
    </source>
</evidence>
<keyword evidence="14" id="KW-1185">Reference proteome</keyword>
<keyword evidence="8" id="KW-0175">Coiled coil</keyword>
<evidence type="ECO:0000313" key="14">
    <source>
        <dbReference type="Proteomes" id="UP000320333"/>
    </source>
</evidence>
<name>A0A507FMX2_9FUNG</name>
<keyword evidence="6 7" id="KW-0653">Protein transport</keyword>
<dbReference type="InterPro" id="IPR013937">
    <property type="entry name" value="Sorting_nexin_C"/>
</dbReference>
<feature type="compositionally biased region" description="Basic and acidic residues" evidence="9">
    <location>
        <begin position="1166"/>
        <end position="1186"/>
    </location>
</feature>
<evidence type="ECO:0000259" key="12">
    <source>
        <dbReference type="PROSITE" id="PS51314"/>
    </source>
</evidence>
<proteinExistence type="inferred from homology"/>
<evidence type="ECO:0000313" key="13">
    <source>
        <dbReference type="EMBL" id="TPX76788.1"/>
    </source>
</evidence>
<dbReference type="OrthoDB" id="120967at2759"/>
<evidence type="ECO:0000256" key="5">
    <source>
        <dbReference type="ARBA" id="ARBA00022753"/>
    </source>
</evidence>
<feature type="region of interest" description="Disordered" evidence="9">
    <location>
        <begin position="1"/>
        <end position="21"/>
    </location>
</feature>
<gene>
    <name evidence="13" type="ORF">CcCBS67573_g01953</name>
</gene>
<dbReference type="GO" id="GO:0015031">
    <property type="term" value="P:protein transport"/>
    <property type="evidence" value="ECO:0007669"/>
    <property type="project" value="UniProtKB-UniRule"/>
</dbReference>
<feature type="region of interest" description="Disordered" evidence="9">
    <location>
        <begin position="1166"/>
        <end position="1188"/>
    </location>
</feature>
<comment type="similarity">
    <text evidence="2">Belongs to the VPS37 family.</text>
</comment>
<feature type="domain" description="PX" evidence="10">
    <location>
        <begin position="1647"/>
        <end position="1767"/>
    </location>
</feature>
<evidence type="ECO:0000256" key="9">
    <source>
        <dbReference type="SAM" id="MobiDB-lite"/>
    </source>
</evidence>
<evidence type="ECO:0000256" key="4">
    <source>
        <dbReference type="ARBA" id="ARBA00022448"/>
    </source>
</evidence>
<dbReference type="PROSITE" id="PS51314">
    <property type="entry name" value="VPS37_C"/>
    <property type="match status" value="1"/>
</dbReference>
<dbReference type="Proteomes" id="UP000320333">
    <property type="component" value="Unassembled WGS sequence"/>
</dbReference>
<organism evidence="13 14">
    <name type="scientific">Chytriomyces confervae</name>
    <dbReference type="NCBI Taxonomy" id="246404"/>
    <lineage>
        <taxon>Eukaryota</taxon>
        <taxon>Fungi</taxon>
        <taxon>Fungi incertae sedis</taxon>
        <taxon>Chytridiomycota</taxon>
        <taxon>Chytridiomycota incertae sedis</taxon>
        <taxon>Chytridiomycetes</taxon>
        <taxon>Chytridiales</taxon>
        <taxon>Chytriomycetaceae</taxon>
        <taxon>Chytriomyces</taxon>
    </lineage>
</organism>
<feature type="domain" description="PXA" evidence="11">
    <location>
        <begin position="441"/>
        <end position="645"/>
    </location>
</feature>
<keyword evidence="4 7" id="KW-0813">Transport</keyword>
<sequence length="1998" mass="221937">MVFGFGKPVPPAQTQTGGNAQSELRKKHCDAIISAFPNAVVTSDSIYIQFQLHTTVQTLVLSLPPQFPLVAPSASIQPPLLFTHEWIVETGGPDAENFVIVNGFEHWNQHLDLARILAELIDGLISTARAPAAAASSYLSTSPPSSQAQPPAIPPKLHAVAVANTVAQSPTMHQSIPLDFTGLESKTLEELEELLADPIAFEEHLYSLPRIAEAQKLREEAARVNAEAAGKTLALQSDLFNSRESLRATQASFLAALESYEQCCKRYDAAMLVMAPDYLLSRLRAAQAESDELCDSLVMSLLRGELPVDEFLKRYHVTRALVDSIEHRPLFSVSIFLAAISCYSSIAFRSIAYYALVFIGMRTLISWGYANHTLGQDAVTRNQSLGAQARKMSLLPTISLTPSPGFFKPPPTSIAETKPSITIPLAPKAEKPILEFLTSLSNTTLGPVFSILSPQNGIADQPADSAILLTIETSLASSLSEIANRVSSPNHFDFAHFTSSKLIPILTSHIRHARLAAIKASKLPRNENLDEALSLIKCFQGGELHPALSSWRQPRDMKKQHLNSSLAPEQTLQSEIEYLKSLVAPHTPRSGGIVPLLFPQDSKSNVFNAFIVEMLAGQVLKRCVDMLADADFWNVAFDALGDQAISQEHVLAKRIAEAVDKQIAAENEEFDKRRCDADNLVGEGKRDSFSGQTSAPEGSLAYLVAHGTMDQILDAIQSSHSCKEVALLKEGVVREIQREKGRLAILSEDYIDAIKIREVKYRIKNYSKILKRVKKRLRLLKRKKRNSVTCLPSEMQPPMSIENLLKNPTLFSQFQEFCRTQAGEVQGRPNYCQILADVSQLEHQTWAAISSCSNLDASLNPFERVDSLASLNGHQDSCPDMSDFYDMDDISVSLPLMQSVKAFFDTHLTPQFWLHLSRKSCTSSSSAFPSASNTLESDMRHLRDRITKRIQYMFASPMSEASNRSYHLHMNDLEPLWKLRIALVDELDAYEWKRFAVERVELTPMDSEDDHTPAATGTIRKEGHRSSYDYSNVTSPEPDKKRFLHSKKWSPTKLHSKKVFGWLHRDSQQRRDKLLQTSALGGNEDSVNEDGDEDEYIKSFIIPLKDDDLSSAHEDMFTEDEPCMPVIEVCDASSASSVASPVSGGGRRKKSMEFFGAHLSSFTRDSRRFQRTSSDHGRSLGVRSEDDTSVVKPSSIMKKLKDKAMEELSSLNRWKTKQFSGDDPNPAEILARRSRSLSHGYTAIEREDRDRKSVLSQFRKREGSSASLESFAIPKSANLTALSAKTQSVESIHVAAKPASKSILSKERINDSIKNFNQKFSLRKTQVFPSTKSHLNDPSDTPASSSETLKENSNSSLAPPDPTKRRHSFEPTSTTLVDDLASKGTTSLYPSQRYSVQLDTLSKKPTNEKATSPLKNMIATTERQPSFIQSSVSGSNRSSLFNKAASRAKGIIQKVSTNSAETLKSGFRAWTPRKMISDEEDNSTNKAKSGQDLHIAVVRIPRKSSHSKSDFAASAPTVIEKGDEISVEGSGYESTETEMEMKPGFQFKGLSDGVLVEESPLDSTETSATDILLPSLTTPRILELEEQMDATKAELEDVQEHILNSDALEFGATKIRALHLMKAGLEVEIQRLERDRQACKERDLENLIMPDSTSVSVNCTQGKNELTLFEIVVQLINADGVKSGWIVHRKLSEFITLQQSLKLKFPFVNQYELPSKKMFKGLLKLRKTFIEKRRSILSDYLQSLLGNIEICKSIEFRIFICHIDIIRILYSASLPANPQSISGKAKKRKPFVKTLFHRLEENINLIKRNNQGRNGGSAVGTSSRFNSVALGCSDNQSAAIEGGPHGLTPADGTETVDALFDLITETFELKEKGNYLRRKALTLVLQHIIGGTIERRVTESLRALVSEESMAQQIDALRISLFHSTWTPRSTEEKTKTRKSSSSKMTHLSVGLLGKVVGKKNAKRGALKFVWVFQNELLNRHLAYTILDEFVEAVFGKV</sequence>
<comment type="similarity">
    <text evidence="3">Belongs to the sorting nexin family.</text>
</comment>
<dbReference type="GO" id="GO:0035091">
    <property type="term" value="F:phosphatidylinositol binding"/>
    <property type="evidence" value="ECO:0007669"/>
    <property type="project" value="InterPro"/>
</dbReference>
<dbReference type="Gene3D" id="3.30.1520.10">
    <property type="entry name" value="Phox-like domain"/>
    <property type="match status" value="1"/>
</dbReference>
<feature type="region of interest" description="Disordered" evidence="9">
    <location>
        <begin position="1327"/>
        <end position="1374"/>
    </location>
</feature>
<feature type="domain" description="VPS37 C-terminal" evidence="12">
    <location>
        <begin position="257"/>
        <end position="333"/>
    </location>
</feature>
<evidence type="ECO:0000256" key="2">
    <source>
        <dbReference type="ARBA" id="ARBA00007617"/>
    </source>
</evidence>
<dbReference type="Pfam" id="PF07200">
    <property type="entry name" value="Mod_r"/>
    <property type="match status" value="1"/>
</dbReference>
<feature type="compositionally biased region" description="Polar residues" evidence="9">
    <location>
        <begin position="12"/>
        <end position="21"/>
    </location>
</feature>
<feature type="coiled-coil region" evidence="8">
    <location>
        <begin position="1581"/>
        <end position="1642"/>
    </location>
</feature>
<dbReference type="InterPro" id="IPR036871">
    <property type="entry name" value="PX_dom_sf"/>
</dbReference>
<feature type="region of interest" description="Disordered" evidence="9">
    <location>
        <begin position="1006"/>
        <end position="1042"/>
    </location>
</feature>
<evidence type="ECO:0000256" key="3">
    <source>
        <dbReference type="ARBA" id="ARBA00010883"/>
    </source>
</evidence>
<dbReference type="InterPro" id="IPR001683">
    <property type="entry name" value="PX_dom"/>
</dbReference>
<dbReference type="SUPFAM" id="SSF64268">
    <property type="entry name" value="PX domain"/>
    <property type="match status" value="1"/>
</dbReference>
<dbReference type="PANTHER" id="PTHR22775:SF3">
    <property type="entry name" value="SORTING NEXIN-13"/>
    <property type="match status" value="1"/>
</dbReference>
<dbReference type="InterPro" id="IPR003114">
    <property type="entry name" value="Phox_assoc"/>
</dbReference>
<dbReference type="InterPro" id="IPR009851">
    <property type="entry name" value="Mod_r"/>
</dbReference>
<dbReference type="STRING" id="246404.A0A507FMX2"/>
<dbReference type="PROSITE" id="PS51207">
    <property type="entry name" value="PXA"/>
    <property type="match status" value="1"/>
</dbReference>
<accession>A0A507FMX2</accession>
<dbReference type="Pfam" id="PF02194">
    <property type="entry name" value="PXA"/>
    <property type="match status" value="1"/>
</dbReference>
<dbReference type="PROSITE" id="PS50195">
    <property type="entry name" value="PX"/>
    <property type="match status" value="1"/>
</dbReference>
<evidence type="ECO:0000259" key="10">
    <source>
        <dbReference type="PROSITE" id="PS50195"/>
    </source>
</evidence>
<evidence type="ECO:0008006" key="15">
    <source>
        <dbReference type="Google" id="ProtNLM"/>
    </source>
</evidence>
<dbReference type="Pfam" id="PF08628">
    <property type="entry name" value="Nexin_C"/>
    <property type="match status" value="1"/>
</dbReference>
<evidence type="ECO:0000259" key="11">
    <source>
        <dbReference type="PROSITE" id="PS51207"/>
    </source>
</evidence>
<evidence type="ECO:0000256" key="6">
    <source>
        <dbReference type="ARBA" id="ARBA00022927"/>
    </source>
</evidence>
<comment type="subcellular location">
    <subcellularLocation>
        <location evidence="1">Endosome</location>
    </subcellularLocation>
</comment>
<keyword evidence="5" id="KW-0967">Endosome</keyword>
<protein>
    <recommendedName>
        <fullName evidence="15">PX domain-containing protein</fullName>
    </recommendedName>
</protein>
<dbReference type="GO" id="GO:0000813">
    <property type="term" value="C:ESCRT I complex"/>
    <property type="evidence" value="ECO:0007669"/>
    <property type="project" value="UniProtKB-ARBA"/>
</dbReference>
<dbReference type="SMART" id="SM00312">
    <property type="entry name" value="PX"/>
    <property type="match status" value="1"/>
</dbReference>
<dbReference type="Pfam" id="PF00787">
    <property type="entry name" value="PX"/>
    <property type="match status" value="1"/>
</dbReference>
<dbReference type="EMBL" id="QEAP01000036">
    <property type="protein sequence ID" value="TPX76788.1"/>
    <property type="molecule type" value="Genomic_DNA"/>
</dbReference>
<feature type="compositionally biased region" description="Polar residues" evidence="9">
    <location>
        <begin position="1327"/>
        <end position="1357"/>
    </location>
</feature>
<comment type="caution">
    <text evidence="13">The sequence shown here is derived from an EMBL/GenBank/DDBJ whole genome shotgun (WGS) entry which is preliminary data.</text>
</comment>
<reference evidence="13 14" key="1">
    <citation type="journal article" date="2019" name="Sci. Rep.">
        <title>Comparative genomics of chytrid fungi reveal insights into the obligate biotrophic and pathogenic lifestyle of Synchytrium endobioticum.</title>
        <authorList>
            <person name="van de Vossenberg B.T.L.H."/>
            <person name="Warris S."/>
            <person name="Nguyen H.D.T."/>
            <person name="van Gent-Pelzer M.P.E."/>
            <person name="Joly D.L."/>
            <person name="van de Geest H.C."/>
            <person name="Bonants P.J.M."/>
            <person name="Smith D.S."/>
            <person name="Levesque C.A."/>
            <person name="van der Lee T.A.J."/>
        </authorList>
    </citation>
    <scope>NUCLEOTIDE SEQUENCE [LARGE SCALE GENOMIC DNA]</scope>
    <source>
        <strain evidence="13 14">CBS 675.73</strain>
    </source>
</reference>